<feature type="transmembrane region" description="Helical" evidence="6">
    <location>
        <begin position="16"/>
        <end position="37"/>
    </location>
</feature>
<feature type="transmembrane region" description="Helical" evidence="6">
    <location>
        <begin position="253"/>
        <end position="271"/>
    </location>
</feature>
<evidence type="ECO:0000256" key="6">
    <source>
        <dbReference type="SAM" id="Phobius"/>
    </source>
</evidence>
<dbReference type="PANTHER" id="PTHR32196">
    <property type="entry name" value="ABC TRANSPORTER PERMEASE PROTEIN YPHD-RELATED-RELATED"/>
    <property type="match status" value="1"/>
</dbReference>
<name>A0A9D1LBX0_9FIRM</name>
<keyword evidence="3 6" id="KW-0812">Transmembrane</keyword>
<evidence type="ECO:0000256" key="4">
    <source>
        <dbReference type="ARBA" id="ARBA00022989"/>
    </source>
</evidence>
<evidence type="ECO:0000256" key="2">
    <source>
        <dbReference type="ARBA" id="ARBA00022475"/>
    </source>
</evidence>
<comment type="subcellular location">
    <subcellularLocation>
        <location evidence="1">Cell membrane</location>
        <topology evidence="1">Multi-pass membrane protein</topology>
    </subcellularLocation>
</comment>
<feature type="transmembrane region" description="Helical" evidence="6">
    <location>
        <begin position="132"/>
        <end position="149"/>
    </location>
</feature>
<dbReference type="GO" id="GO:0022857">
    <property type="term" value="F:transmembrane transporter activity"/>
    <property type="evidence" value="ECO:0007669"/>
    <property type="project" value="InterPro"/>
</dbReference>
<feature type="transmembrane region" description="Helical" evidence="6">
    <location>
        <begin position="79"/>
        <end position="98"/>
    </location>
</feature>
<organism evidence="7 8">
    <name type="scientific">Candidatus Pullichristensenella excrementigallinarum</name>
    <dbReference type="NCBI Taxonomy" id="2840907"/>
    <lineage>
        <taxon>Bacteria</taxon>
        <taxon>Bacillati</taxon>
        <taxon>Bacillota</taxon>
        <taxon>Clostridia</taxon>
        <taxon>Candidatus Pullichristensenella</taxon>
    </lineage>
</organism>
<feature type="transmembrane region" description="Helical" evidence="6">
    <location>
        <begin position="278"/>
        <end position="298"/>
    </location>
</feature>
<dbReference type="Proteomes" id="UP000824072">
    <property type="component" value="Unassembled WGS sequence"/>
</dbReference>
<protein>
    <submittedName>
        <fullName evidence="7">ABC transporter permease</fullName>
    </submittedName>
</protein>
<accession>A0A9D1LBX0</accession>
<feature type="transmembrane region" description="Helical" evidence="6">
    <location>
        <begin position="224"/>
        <end position="241"/>
    </location>
</feature>
<reference evidence="7" key="1">
    <citation type="submission" date="2020-10" db="EMBL/GenBank/DDBJ databases">
        <authorList>
            <person name="Gilroy R."/>
        </authorList>
    </citation>
    <scope>NUCLEOTIDE SEQUENCE</scope>
    <source>
        <strain evidence="7">ChiHcec3-11533</strain>
    </source>
</reference>
<gene>
    <name evidence="7" type="ORF">IAB02_05800</name>
</gene>
<evidence type="ECO:0000256" key="3">
    <source>
        <dbReference type="ARBA" id="ARBA00022692"/>
    </source>
</evidence>
<feature type="transmembrane region" description="Helical" evidence="6">
    <location>
        <begin position="169"/>
        <end position="190"/>
    </location>
</feature>
<dbReference type="EMBL" id="DVMU01000128">
    <property type="protein sequence ID" value="HIU34059.1"/>
    <property type="molecule type" value="Genomic_DNA"/>
</dbReference>
<keyword evidence="2" id="KW-1003">Cell membrane</keyword>
<dbReference type="PANTHER" id="PTHR32196:SF63">
    <property type="entry name" value="INNER MEMBRANE ABC TRANSPORTER PERMEASE PROTEIN YJFF"/>
    <property type="match status" value="1"/>
</dbReference>
<evidence type="ECO:0000313" key="8">
    <source>
        <dbReference type="Proteomes" id="UP000824072"/>
    </source>
</evidence>
<dbReference type="InterPro" id="IPR001851">
    <property type="entry name" value="ABC_transp_permease"/>
</dbReference>
<dbReference type="CDD" id="cd06579">
    <property type="entry name" value="TM_PBP1_transp_AraH_like"/>
    <property type="match status" value="1"/>
</dbReference>
<keyword evidence="4 6" id="KW-1133">Transmembrane helix</keyword>
<comment type="caution">
    <text evidence="7">The sequence shown here is derived from an EMBL/GenBank/DDBJ whole genome shotgun (WGS) entry which is preliminary data.</text>
</comment>
<evidence type="ECO:0000256" key="1">
    <source>
        <dbReference type="ARBA" id="ARBA00004651"/>
    </source>
</evidence>
<evidence type="ECO:0000256" key="5">
    <source>
        <dbReference type="ARBA" id="ARBA00023136"/>
    </source>
</evidence>
<evidence type="ECO:0000313" key="7">
    <source>
        <dbReference type="EMBL" id="HIU34059.1"/>
    </source>
</evidence>
<feature type="transmembrane region" description="Helical" evidence="6">
    <location>
        <begin position="310"/>
        <end position="331"/>
    </location>
</feature>
<sequence>MNGIRSSYLRFRKTPAFTGFILFLISIVLNTVIQGFASGNALAFFNPNALSTLITSNAPFILVTMAQSLLLISGTLDMSIGIQIALVNVVCIMIPQELGAPVEVGWLCAILAAVAASLLSGFGCAVLRLPPLLVGYAMTFIIKGVNVLVMDIPQGKVPKAYWKPYQSPLFGFLPVALLIILLVFCAWLYLKRTKFGRYIYAVGGNPRNAFAAGINPVKVQIQAFVLKGVITGIAGICLTLMTASGNPLQAEDYGLRSLSACILGGLGFGGWGSMSCAVFGAGFFVVIQNTVYYLFTLLPKIIPGFAVTSYWQNMVSDVILLLGLFMTIVTAKAQRETLKQGLVKQFRRGEKYAK</sequence>
<keyword evidence="5 6" id="KW-0472">Membrane</keyword>
<feature type="transmembrane region" description="Helical" evidence="6">
    <location>
        <begin position="104"/>
        <end position="125"/>
    </location>
</feature>
<dbReference type="AlphaFoldDB" id="A0A9D1LBX0"/>
<proteinExistence type="predicted"/>
<dbReference type="Pfam" id="PF02653">
    <property type="entry name" value="BPD_transp_2"/>
    <property type="match status" value="1"/>
</dbReference>
<dbReference type="GO" id="GO:0005886">
    <property type="term" value="C:plasma membrane"/>
    <property type="evidence" value="ECO:0007669"/>
    <property type="project" value="UniProtKB-SubCell"/>
</dbReference>
<reference evidence="7" key="2">
    <citation type="journal article" date="2021" name="PeerJ">
        <title>Extensive microbial diversity within the chicken gut microbiome revealed by metagenomics and culture.</title>
        <authorList>
            <person name="Gilroy R."/>
            <person name="Ravi A."/>
            <person name="Getino M."/>
            <person name="Pursley I."/>
            <person name="Horton D.L."/>
            <person name="Alikhan N.F."/>
            <person name="Baker D."/>
            <person name="Gharbi K."/>
            <person name="Hall N."/>
            <person name="Watson M."/>
            <person name="Adriaenssens E.M."/>
            <person name="Foster-Nyarko E."/>
            <person name="Jarju S."/>
            <person name="Secka A."/>
            <person name="Antonio M."/>
            <person name="Oren A."/>
            <person name="Chaudhuri R.R."/>
            <person name="La Ragione R."/>
            <person name="Hildebrand F."/>
            <person name="Pallen M.J."/>
        </authorList>
    </citation>
    <scope>NUCLEOTIDE SEQUENCE</scope>
    <source>
        <strain evidence="7">ChiHcec3-11533</strain>
    </source>
</reference>
<feature type="transmembrane region" description="Helical" evidence="6">
    <location>
        <begin position="49"/>
        <end position="72"/>
    </location>
</feature>